<keyword evidence="3" id="KW-0378">Hydrolase</keyword>
<dbReference type="InterPro" id="IPR017853">
    <property type="entry name" value="GH"/>
</dbReference>
<dbReference type="AlphaFoldDB" id="A0AAE1HK60"/>
<evidence type="ECO:0000256" key="1">
    <source>
        <dbReference type="ARBA" id="ARBA00010838"/>
    </source>
</evidence>
<keyword evidence="9" id="KW-1185">Reference proteome</keyword>
<dbReference type="GO" id="GO:0008422">
    <property type="term" value="F:beta-glucosidase activity"/>
    <property type="evidence" value="ECO:0007669"/>
    <property type="project" value="TreeGrafter"/>
</dbReference>
<name>A0AAE1HK60_9NEOP</name>
<organism evidence="8 9">
    <name type="scientific">Frankliniella fusca</name>
    <dbReference type="NCBI Taxonomy" id="407009"/>
    <lineage>
        <taxon>Eukaryota</taxon>
        <taxon>Metazoa</taxon>
        <taxon>Ecdysozoa</taxon>
        <taxon>Arthropoda</taxon>
        <taxon>Hexapoda</taxon>
        <taxon>Insecta</taxon>
        <taxon>Pterygota</taxon>
        <taxon>Neoptera</taxon>
        <taxon>Paraneoptera</taxon>
        <taxon>Thysanoptera</taxon>
        <taxon>Terebrantia</taxon>
        <taxon>Thripoidea</taxon>
        <taxon>Thripidae</taxon>
        <taxon>Frankliniella</taxon>
    </lineage>
</organism>
<evidence type="ECO:0000256" key="4">
    <source>
        <dbReference type="ARBA" id="ARBA00023295"/>
    </source>
</evidence>
<dbReference type="Proteomes" id="UP001219518">
    <property type="component" value="Unassembled WGS sequence"/>
</dbReference>
<comment type="caution">
    <text evidence="8">The sequence shown here is derived from an EMBL/GenBank/DDBJ whole genome shotgun (WGS) entry which is preliminary data.</text>
</comment>
<dbReference type="InterPro" id="IPR001360">
    <property type="entry name" value="Glyco_hydro_1"/>
</dbReference>
<dbReference type="EMBL" id="JAHWGI010001107">
    <property type="protein sequence ID" value="KAK3922693.1"/>
    <property type="molecule type" value="Genomic_DNA"/>
</dbReference>
<protein>
    <recommendedName>
        <fullName evidence="2">beta-glucosidase</fullName>
        <ecNumber evidence="2">3.2.1.21</ecNumber>
    </recommendedName>
</protein>
<dbReference type="PANTHER" id="PTHR10353">
    <property type="entry name" value="GLYCOSYL HYDROLASE"/>
    <property type="match status" value="1"/>
</dbReference>
<reference evidence="8" key="2">
    <citation type="journal article" date="2023" name="BMC Genomics">
        <title>Pest status, molecular evolution, and epigenetic factors derived from the genome assembly of Frankliniella fusca, a thysanopteran phytovirus vector.</title>
        <authorList>
            <person name="Catto M.A."/>
            <person name="Labadie P.E."/>
            <person name="Jacobson A.L."/>
            <person name="Kennedy G.G."/>
            <person name="Srinivasan R."/>
            <person name="Hunt B.G."/>
        </authorList>
    </citation>
    <scope>NUCLEOTIDE SEQUENCE</scope>
    <source>
        <strain evidence="8">PL_HMW_Pooled</strain>
    </source>
</reference>
<dbReference type="EC" id="3.2.1.21" evidence="2"/>
<dbReference type="PANTHER" id="PTHR10353:SF36">
    <property type="entry name" value="LP05116P"/>
    <property type="match status" value="1"/>
</dbReference>
<evidence type="ECO:0000313" key="9">
    <source>
        <dbReference type="Proteomes" id="UP001219518"/>
    </source>
</evidence>
<feature type="chain" id="PRO_5042209428" description="beta-glucosidase" evidence="7">
    <location>
        <begin position="18"/>
        <end position="508"/>
    </location>
</feature>
<evidence type="ECO:0000256" key="5">
    <source>
        <dbReference type="PROSITE-ProRule" id="PRU10055"/>
    </source>
</evidence>
<sequence>MWAPLVLFGPLVVIARTAEIEDLGTTQVQLPDDLLIGAGVSAAQTEGSWNTGGRSSSVLDYSIHGGGLVQFRRSTWSPDERIPNADIAADSYNRYKEDVAMAAKLKLQVYRFSFSWSRLLPEGNASMPNIEGVRYYHDLIDEIINQGLTPFGTVYQFDHPQSFEEEFDGWQSRKMVHKFREYARFVFNEYNSKIKLWITINEPNILCSFISLISVRARARVAKSTDYFTCIHHLTLAHGEAYRAFKEDKLDGLVGANAWIVPARPKTNSVEDSYAAEVFNQQQVGSVLHPVVFGDYPELVKTTTGHLRPAFSPEERKMLKGATDFLSLNVYIEVFASYKKSNTSEKPPSSGRLKLLKAMMEGPDFVSFEPINSKGEATDFDPLFEVTPDAMRSSLLWAWQRYNLPLFVSENGIGLKKGMNEQLRYAYYSAYLRSLVSTVHEFGVNVLGYCVWSLLDNFEWSNGYEIKYGIVAVDYEGGSLNRSLKHPPDFWLSLAEERVVPFVEVPSS</sequence>
<dbReference type="Pfam" id="PF00232">
    <property type="entry name" value="Glyco_hydro_1"/>
    <property type="match status" value="1"/>
</dbReference>
<dbReference type="SUPFAM" id="SSF51445">
    <property type="entry name" value="(Trans)glycosidases"/>
    <property type="match status" value="1"/>
</dbReference>
<evidence type="ECO:0000256" key="3">
    <source>
        <dbReference type="ARBA" id="ARBA00022801"/>
    </source>
</evidence>
<evidence type="ECO:0000256" key="2">
    <source>
        <dbReference type="ARBA" id="ARBA00012744"/>
    </source>
</evidence>
<comment type="similarity">
    <text evidence="1 6">Belongs to the glycosyl hydrolase 1 family.</text>
</comment>
<dbReference type="PROSITE" id="PS00572">
    <property type="entry name" value="GLYCOSYL_HYDROL_F1_1"/>
    <property type="match status" value="1"/>
</dbReference>
<feature type="active site" description="Nucleophile" evidence="5">
    <location>
        <position position="410"/>
    </location>
</feature>
<dbReference type="PRINTS" id="PR00131">
    <property type="entry name" value="GLHYDRLASE1"/>
</dbReference>
<gene>
    <name evidence="8" type="ORF">KUF71_001489</name>
</gene>
<evidence type="ECO:0000256" key="6">
    <source>
        <dbReference type="RuleBase" id="RU003690"/>
    </source>
</evidence>
<evidence type="ECO:0000256" key="7">
    <source>
        <dbReference type="SAM" id="SignalP"/>
    </source>
</evidence>
<reference evidence="8" key="1">
    <citation type="submission" date="2021-07" db="EMBL/GenBank/DDBJ databases">
        <authorList>
            <person name="Catto M.A."/>
            <person name="Jacobson A."/>
            <person name="Kennedy G."/>
            <person name="Labadie P."/>
            <person name="Hunt B.G."/>
            <person name="Srinivasan R."/>
        </authorList>
    </citation>
    <scope>NUCLEOTIDE SEQUENCE</scope>
    <source>
        <strain evidence="8">PL_HMW_Pooled</strain>
        <tissue evidence="8">Head</tissue>
    </source>
</reference>
<keyword evidence="4" id="KW-0326">Glycosidase</keyword>
<dbReference type="Gene3D" id="3.20.20.80">
    <property type="entry name" value="Glycosidases"/>
    <property type="match status" value="1"/>
</dbReference>
<dbReference type="GO" id="GO:0005975">
    <property type="term" value="P:carbohydrate metabolic process"/>
    <property type="evidence" value="ECO:0007669"/>
    <property type="project" value="InterPro"/>
</dbReference>
<accession>A0AAE1HK60</accession>
<proteinExistence type="inferred from homology"/>
<dbReference type="InterPro" id="IPR018120">
    <property type="entry name" value="Glyco_hydro_1_AS"/>
</dbReference>
<evidence type="ECO:0000313" key="8">
    <source>
        <dbReference type="EMBL" id="KAK3922693.1"/>
    </source>
</evidence>
<keyword evidence="7" id="KW-0732">Signal</keyword>
<feature type="signal peptide" evidence="7">
    <location>
        <begin position="1"/>
        <end position="17"/>
    </location>
</feature>